<dbReference type="Proteomes" id="UP000281474">
    <property type="component" value="Unassembled WGS sequence"/>
</dbReference>
<feature type="domain" description="KAP NTPase" evidence="1">
    <location>
        <begin position="33"/>
        <end position="302"/>
    </location>
</feature>
<evidence type="ECO:0000313" key="2">
    <source>
        <dbReference type="EMBL" id="RLV59908.1"/>
    </source>
</evidence>
<dbReference type="OrthoDB" id="88903at2"/>
<protein>
    <submittedName>
        <fullName evidence="2">NTPase KAP</fullName>
    </submittedName>
</protein>
<dbReference type="Gene3D" id="3.40.50.300">
    <property type="entry name" value="P-loop containing nucleotide triphosphate hydrolases"/>
    <property type="match status" value="1"/>
</dbReference>
<accession>A0A3L8PZF3</accession>
<dbReference type="EMBL" id="QZEI01000024">
    <property type="protein sequence ID" value="RLV59908.1"/>
    <property type="molecule type" value="Genomic_DNA"/>
</dbReference>
<comment type="caution">
    <text evidence="2">The sequence shown here is derived from an EMBL/GenBank/DDBJ whole genome shotgun (WGS) entry which is preliminary data.</text>
</comment>
<evidence type="ECO:0000313" key="3">
    <source>
        <dbReference type="Proteomes" id="UP000281474"/>
    </source>
</evidence>
<reference evidence="2 3" key="1">
    <citation type="submission" date="2018-09" db="EMBL/GenBank/DDBJ databases">
        <title>Phylogeny of the Shewanellaceae, and recommendation for two new genera, Pseudoshewanella and Parashewanella.</title>
        <authorList>
            <person name="Wang G."/>
        </authorList>
    </citation>
    <scope>NUCLEOTIDE SEQUENCE [LARGE SCALE GENOMIC DNA]</scope>
    <source>
        <strain evidence="2 3">C51</strain>
    </source>
</reference>
<dbReference type="AlphaFoldDB" id="A0A3L8PZF3"/>
<dbReference type="Pfam" id="PF07693">
    <property type="entry name" value="KAP_NTPase"/>
    <property type="match status" value="1"/>
</dbReference>
<dbReference type="InterPro" id="IPR011646">
    <property type="entry name" value="KAP_P-loop"/>
</dbReference>
<gene>
    <name evidence="2" type="ORF">D5018_09500</name>
</gene>
<proteinExistence type="predicted"/>
<dbReference type="SUPFAM" id="SSF52540">
    <property type="entry name" value="P-loop containing nucleoside triphosphate hydrolases"/>
    <property type="match status" value="2"/>
</dbReference>
<keyword evidence="3" id="KW-1185">Reference proteome</keyword>
<evidence type="ECO:0000259" key="1">
    <source>
        <dbReference type="Pfam" id="PF07693"/>
    </source>
</evidence>
<organism evidence="2 3">
    <name type="scientific">Parashewanella curva</name>
    <dbReference type="NCBI Taxonomy" id="2338552"/>
    <lineage>
        <taxon>Bacteria</taxon>
        <taxon>Pseudomonadati</taxon>
        <taxon>Pseudomonadota</taxon>
        <taxon>Gammaproteobacteria</taxon>
        <taxon>Alteromonadales</taxon>
        <taxon>Shewanellaceae</taxon>
        <taxon>Parashewanella</taxon>
    </lineage>
</organism>
<dbReference type="RefSeq" id="WP_121838769.1">
    <property type="nucleotide sequence ID" value="NZ_ML014773.1"/>
</dbReference>
<name>A0A3L8PZF3_9GAMM</name>
<dbReference type="InterPro" id="IPR027417">
    <property type="entry name" value="P-loop_NTPase"/>
</dbReference>
<sequence>MANQGCFVWDQSIEFELEEPREVLPQDALDRSKYAEFIANFLAAEGYNSETDKKRNYVLNLNAEWGAGKTYFIKRFYQSLKGVHPVVYIDAWKQDYSDDPLLTVVSSMICQLKEQAGVSDGSVSKASKNIFEIGKSAAPALVGALTKRYVGIDIRELFDNEQDVESEDESQTSKSADYGNVAKDLTNALLKEHQTKAQAIRNLKTDVKEWIGAVVGIKQIQYPAFILIDELDRCRPSYAVEMLEVIKHIFDIEGIVFVIATDTDQLQHTVKSVYGSGFDASRYLGRFFHSRFMLKQAELEKLLPLHCNIDLLDSGSLKESRNITLWPLNSPENHTKNLTGIFYAFNIPARTAIQIINRITAIVSNLRDGAKLDLLMLTTLFCIRELDESLYPELVRKYVASRLEGQHITNYLYKNYHIAFSDFYVNYEFEGSFHPSGLGASYSVDQCIEQGLYHTGLESCISSIFLNIFNCGTRGGAIAMSVHNKKSELVHAAEAVMNSREGMPSVNPSTFNSELLKYTYFDSELEQVSSSTYTDLVELAVNLSE</sequence>